<dbReference type="RefSeq" id="WP_151859828.1">
    <property type="nucleotide sequence ID" value="NZ_WBZC01000004.1"/>
</dbReference>
<dbReference type="AlphaFoldDB" id="A0A6I0F6L5"/>
<protein>
    <submittedName>
        <fullName evidence="2">Insulinase family protein</fullName>
    </submittedName>
</protein>
<gene>
    <name evidence="2" type="ORF">F8154_01530</name>
</gene>
<dbReference type="InterPro" id="IPR050361">
    <property type="entry name" value="MPP/UQCRC_Complex"/>
</dbReference>
<dbReference type="Gene3D" id="3.30.830.10">
    <property type="entry name" value="Metalloenzyme, LuxS/M16 peptidase-like"/>
    <property type="match status" value="2"/>
</dbReference>
<proteinExistence type="predicted"/>
<evidence type="ECO:0000313" key="2">
    <source>
        <dbReference type="EMBL" id="KAB3538601.1"/>
    </source>
</evidence>
<dbReference type="OrthoDB" id="9762085at2"/>
<dbReference type="EMBL" id="WBZC01000004">
    <property type="protein sequence ID" value="KAB3538601.1"/>
    <property type="molecule type" value="Genomic_DNA"/>
</dbReference>
<dbReference type="Pfam" id="PF05193">
    <property type="entry name" value="Peptidase_M16_C"/>
    <property type="match status" value="1"/>
</dbReference>
<accession>A0A6I0F6L5</accession>
<dbReference type="NCBIfam" id="NF047422">
    <property type="entry name" value="YfmF_fam"/>
    <property type="match status" value="1"/>
</dbReference>
<evidence type="ECO:0000259" key="1">
    <source>
        <dbReference type="Pfam" id="PF05193"/>
    </source>
</evidence>
<dbReference type="PANTHER" id="PTHR11851">
    <property type="entry name" value="METALLOPROTEASE"/>
    <property type="match status" value="1"/>
</dbReference>
<dbReference type="SUPFAM" id="SSF63411">
    <property type="entry name" value="LuxS/MPP-like metallohydrolase"/>
    <property type="match status" value="2"/>
</dbReference>
<feature type="domain" description="Peptidase M16 C-terminal" evidence="1">
    <location>
        <begin position="184"/>
        <end position="358"/>
    </location>
</feature>
<evidence type="ECO:0000313" key="3">
    <source>
        <dbReference type="Proteomes" id="UP000432715"/>
    </source>
</evidence>
<dbReference type="Proteomes" id="UP000432715">
    <property type="component" value="Unassembled WGS sequence"/>
</dbReference>
<dbReference type="PANTHER" id="PTHR11851:SF186">
    <property type="entry name" value="INACTIVE METALLOPROTEASE YMFF-RELATED"/>
    <property type="match status" value="1"/>
</dbReference>
<dbReference type="InterPro" id="IPR011249">
    <property type="entry name" value="Metalloenz_LuxS/M16"/>
</dbReference>
<organism evidence="2 3">
    <name type="scientific">Alkaliphilus pronyensis</name>
    <dbReference type="NCBI Taxonomy" id="1482732"/>
    <lineage>
        <taxon>Bacteria</taxon>
        <taxon>Bacillati</taxon>
        <taxon>Bacillota</taxon>
        <taxon>Clostridia</taxon>
        <taxon>Peptostreptococcales</taxon>
        <taxon>Natronincolaceae</taxon>
        <taxon>Alkaliphilus</taxon>
    </lineage>
</organism>
<reference evidence="2 3" key="1">
    <citation type="submission" date="2019-10" db="EMBL/GenBank/DDBJ databases">
        <title>Alkaliphilus serpentinus sp. nov. and Alkaliphilus pronyensis sp. nov., two novel anaerobic alkaliphilic species isolated from the serpentinized-hosted hydrothermal field of the Prony Bay (New Caledonia).</title>
        <authorList>
            <person name="Postec A."/>
        </authorList>
    </citation>
    <scope>NUCLEOTIDE SEQUENCE [LARGE SCALE GENOMIC DNA]</scope>
    <source>
        <strain evidence="2 3">LacV</strain>
    </source>
</reference>
<dbReference type="GO" id="GO:0046872">
    <property type="term" value="F:metal ion binding"/>
    <property type="evidence" value="ECO:0007669"/>
    <property type="project" value="InterPro"/>
</dbReference>
<name>A0A6I0F6L5_9FIRM</name>
<dbReference type="InterPro" id="IPR007863">
    <property type="entry name" value="Peptidase_M16_C"/>
</dbReference>
<comment type="caution">
    <text evidence="2">The sequence shown here is derived from an EMBL/GenBank/DDBJ whole genome shotgun (WGS) entry which is preliminary data.</text>
</comment>
<keyword evidence="3" id="KW-1185">Reference proteome</keyword>
<sequence>MLDIVSDKMNNGLNIHTINTDKFKTNLINIYFKRPLLPQEVTFNALLPKVLQRGSKNYDTSQKIAKKLDYLYGSSLGADVGKKGERHITLYSLNTVGLKYIDDGDLLKESMELLNELLFEPLVEESGFKAEYVKQEKVNLENKIKGRLNDKNRYSYERCIEEMCRNENFRLYEHGLLKDIEAINEKNLFNHYKNAILTSPIDIVVVGSIPHEHVKKYMIDSLKLQQSNVIAIEDDKLISRQGSVYEVNEEMEINQGKLSLGYRTNISYKDTLYPALMLYSSILGGGPHSKLFTKVREERSLCYYVYSKIEKFKSLMLISSGIEVDKADETKQVIQQQLEEIKKGNITENELINGKKALITAIQALGDSPAAMAEYTYSQIVGNHIITPDELIKKINATDIDEVVAVSEKIQLDTIYFLKGSGKGGNS</sequence>